<dbReference type="InterPro" id="IPR001375">
    <property type="entry name" value="Peptidase_S9_cat"/>
</dbReference>
<evidence type="ECO:0000313" key="7">
    <source>
        <dbReference type="EMBL" id="VFR98690.1"/>
    </source>
</evidence>
<dbReference type="EMBL" id="CAADIK010000023">
    <property type="protein sequence ID" value="VFR69579.1"/>
    <property type="molecule type" value="Genomic_DNA"/>
</dbReference>
<evidence type="ECO:0000313" key="2">
    <source>
        <dbReference type="EMBL" id="VFR27377.1"/>
    </source>
</evidence>
<dbReference type="EMBL" id="CAADIP010000070">
    <property type="protein sequence ID" value="VFR98690.1"/>
    <property type="molecule type" value="Genomic_DNA"/>
</dbReference>
<dbReference type="NCBIfam" id="NF033523">
    <property type="entry name" value="lasso_peptidase"/>
    <property type="match status" value="1"/>
</dbReference>
<dbReference type="Gene3D" id="3.40.50.1820">
    <property type="entry name" value="alpha/beta hydrolase"/>
    <property type="match status" value="1"/>
</dbReference>
<dbReference type="Pfam" id="PF00326">
    <property type="entry name" value="Peptidase_S9"/>
    <property type="match status" value="1"/>
</dbReference>
<dbReference type="InterPro" id="IPR011042">
    <property type="entry name" value="6-blade_b-propeller_TolB-like"/>
</dbReference>
<evidence type="ECO:0000259" key="1">
    <source>
        <dbReference type="Pfam" id="PF00326"/>
    </source>
</evidence>
<evidence type="ECO:0000313" key="5">
    <source>
        <dbReference type="EMBL" id="VFR69579.1"/>
    </source>
</evidence>
<dbReference type="EMBL" id="CAADII010000042">
    <property type="protein sequence ID" value="VFR55157.1"/>
    <property type="molecule type" value="Genomic_DNA"/>
</dbReference>
<dbReference type="GO" id="GO:0006508">
    <property type="term" value="P:proteolysis"/>
    <property type="evidence" value="ECO:0007669"/>
    <property type="project" value="InterPro"/>
</dbReference>
<feature type="domain" description="Peptidase S9 prolyl oligopeptidase catalytic" evidence="1">
    <location>
        <begin position="496"/>
        <end position="654"/>
    </location>
</feature>
<name>A0A484S065_9ZZZZ</name>
<dbReference type="EMBL" id="CAADHY010000023">
    <property type="protein sequence ID" value="VFR27377.1"/>
    <property type="molecule type" value="Genomic_DNA"/>
</dbReference>
<dbReference type="SUPFAM" id="SSF53474">
    <property type="entry name" value="alpha/beta-Hydrolases"/>
    <property type="match status" value="1"/>
</dbReference>
<dbReference type="InterPro" id="IPR011659">
    <property type="entry name" value="WD40"/>
</dbReference>
<gene>
    <name evidence="2" type="ORF">AMP9_4463</name>
    <name evidence="3" type="ORF">ANT2_4285</name>
    <name evidence="6" type="ORF">ANT3_4289</name>
    <name evidence="4" type="ORF">BRI6_4582</name>
    <name evidence="5" type="ORF">BRI9_4585</name>
    <name evidence="7" type="ORF">IVO3_4581</name>
    <name evidence="8" type="ORF">RAN7_4513</name>
</gene>
<dbReference type="AlphaFoldDB" id="A0A484S065"/>
<dbReference type="EMBL" id="CAADIZ010000011">
    <property type="protein sequence ID" value="VFS22054.1"/>
    <property type="molecule type" value="Genomic_DNA"/>
</dbReference>
<dbReference type="EMBL" id="CAADIG010000005">
    <property type="protein sequence ID" value="VFR39633.1"/>
    <property type="molecule type" value="Genomic_DNA"/>
</dbReference>
<proteinExistence type="predicted"/>
<dbReference type="Gene3D" id="2.120.10.30">
    <property type="entry name" value="TolB, C-terminal domain"/>
    <property type="match status" value="1"/>
</dbReference>
<sequence>MKKALLLGMLLVAWGFMPRAEAVAPRSLVEVADLGAPTVSPDGSRVAFRLEQASIERNTYDTTWYVQDMKGPSYPTRVADGGVPLRDSAGVSLPAIAVWSPDGRWVYYRALVGGEIDVWRAAADGSLAEPVTLDPADVLDFKLSADGKRVEYSVGATREAVIKAEQEEYDHGVRIDETVPIGQGLFRSGHVDGRPATQRFGGDWFDRVPLLADAPVRWKMIDLATRQRRDLAPSERPPSATIATDLMPYAWAFASDPASSRTAVLTRIGEAAGLLQKPDTELLMLPSPKAVAVRCTADLCRKRAISSVQWRPGSDEILFTVTDPREGLAQSIYRWNVQTGAVLPVAASSGLLNGGRDWLSTCGLSPTALACVAAEAGRPPRLETVELGSGQRQVLFEPNAALASELAAIVRPRLLRWTDAQGREFIGQFFPARRTGVAPPPLFVTYYSCSGFLRGGVGDEWPLASLAERGIAALCINRRPYRLDAVERYDQGLTAVVSAVGLLASTSEIDGSRVGMGGLSFGSEVALWVASNSKMLSAVSVTSPVASPLYYLFGSLKGEAFSDGLRNLWGLGSPDETPERWRTLSPVFKLDRIQAPILMQMPEQEYLYALDYAISLIRSDRADLYVFPNEPHQKFQPRHKLASYDRNLDWFCFWLLGYEDPDPRKADQYKQWRLMKAGQSQADQSRTDRVG</sequence>
<dbReference type="EMBL" id="CAADID010000021">
    <property type="protein sequence ID" value="VFR70980.1"/>
    <property type="molecule type" value="Genomic_DNA"/>
</dbReference>
<evidence type="ECO:0000313" key="3">
    <source>
        <dbReference type="EMBL" id="VFR39633.1"/>
    </source>
</evidence>
<dbReference type="SUPFAM" id="SSF82171">
    <property type="entry name" value="DPP6 N-terminal domain-like"/>
    <property type="match status" value="1"/>
</dbReference>
<evidence type="ECO:0000313" key="6">
    <source>
        <dbReference type="EMBL" id="VFR70980.1"/>
    </source>
</evidence>
<organism evidence="4">
    <name type="scientific">plant metagenome</name>
    <dbReference type="NCBI Taxonomy" id="1297885"/>
    <lineage>
        <taxon>unclassified sequences</taxon>
        <taxon>metagenomes</taxon>
        <taxon>organismal metagenomes</taxon>
    </lineage>
</organism>
<protein>
    <submittedName>
        <fullName evidence="4">Acylaminoacyl-peptidase</fullName>
    </submittedName>
</protein>
<accession>A0A484S065</accession>
<evidence type="ECO:0000313" key="8">
    <source>
        <dbReference type="EMBL" id="VFS22054.1"/>
    </source>
</evidence>
<evidence type="ECO:0000313" key="4">
    <source>
        <dbReference type="EMBL" id="VFR55157.1"/>
    </source>
</evidence>
<dbReference type="InterPro" id="IPR053536">
    <property type="entry name" value="Lasso_peptide_isopeptidase"/>
</dbReference>
<dbReference type="GO" id="GO:0008236">
    <property type="term" value="F:serine-type peptidase activity"/>
    <property type="evidence" value="ECO:0007669"/>
    <property type="project" value="InterPro"/>
</dbReference>
<dbReference type="Pfam" id="PF07676">
    <property type="entry name" value="PD40"/>
    <property type="match status" value="1"/>
</dbReference>
<reference evidence="4" key="1">
    <citation type="submission" date="2019-03" db="EMBL/GenBank/DDBJ databases">
        <authorList>
            <person name="Danneels B."/>
        </authorList>
    </citation>
    <scope>NUCLEOTIDE SEQUENCE</scope>
</reference>
<dbReference type="InterPro" id="IPR029058">
    <property type="entry name" value="AB_hydrolase_fold"/>
</dbReference>